<evidence type="ECO:0000313" key="2">
    <source>
        <dbReference type="EMBL" id="KAJ1079740.1"/>
    </source>
</evidence>
<name>A0AAV7KM12_PLEWA</name>
<protein>
    <submittedName>
        <fullName evidence="2">Uncharacterized protein</fullName>
    </submittedName>
</protein>
<feature type="compositionally biased region" description="Polar residues" evidence="1">
    <location>
        <begin position="121"/>
        <end position="138"/>
    </location>
</feature>
<reference evidence="2 3" key="1">
    <citation type="journal article" date="2022" name="bioRxiv">
        <title>Sequencing and chromosome-scale assembly of the giantPleurodeles waltlgenome.</title>
        <authorList>
            <person name="Brown T."/>
            <person name="Elewa A."/>
            <person name="Iarovenko S."/>
            <person name="Subramanian E."/>
            <person name="Araus A.J."/>
            <person name="Petzold A."/>
            <person name="Susuki M."/>
            <person name="Suzuki K.-i.T."/>
            <person name="Hayashi T."/>
            <person name="Toyoda A."/>
            <person name="Oliveira C."/>
            <person name="Osipova E."/>
            <person name="Leigh N.D."/>
            <person name="Simon A."/>
            <person name="Yun M.H."/>
        </authorList>
    </citation>
    <scope>NUCLEOTIDE SEQUENCE [LARGE SCALE GENOMIC DNA]</scope>
    <source>
        <strain evidence="2">20211129_DDA</strain>
        <tissue evidence="2">Liver</tissue>
    </source>
</reference>
<feature type="region of interest" description="Disordered" evidence="1">
    <location>
        <begin position="64"/>
        <end position="180"/>
    </location>
</feature>
<dbReference type="EMBL" id="JANPWB010000020">
    <property type="protein sequence ID" value="KAJ1079740.1"/>
    <property type="molecule type" value="Genomic_DNA"/>
</dbReference>
<proteinExistence type="predicted"/>
<keyword evidence="3" id="KW-1185">Reference proteome</keyword>
<evidence type="ECO:0000256" key="1">
    <source>
        <dbReference type="SAM" id="MobiDB-lite"/>
    </source>
</evidence>
<dbReference type="AlphaFoldDB" id="A0AAV7KM12"/>
<gene>
    <name evidence="2" type="ORF">NDU88_000032</name>
</gene>
<sequence length="180" mass="18476">MLVPSSGASAPFAQWPPRARPSNRGPLYPPIVSLGRGSGTFLPQGGPPGARPVLQVCAGVQSGCPLHQRPLPPDTPCRMQGRRHSKAPGSRAPARPMGSGRFSLLARVGTEGPHAPPVAVTPSSAVSGTQGFPRSALQQPPGRRGAAPSPQPRSAGSPSNGARSHAQPRIRSLAQSGSRH</sequence>
<comment type="caution">
    <text evidence="2">The sequence shown here is derived from an EMBL/GenBank/DDBJ whole genome shotgun (WGS) entry which is preliminary data.</text>
</comment>
<feature type="compositionally biased region" description="Polar residues" evidence="1">
    <location>
        <begin position="152"/>
        <end position="162"/>
    </location>
</feature>
<dbReference type="Proteomes" id="UP001066276">
    <property type="component" value="Unassembled WGS sequence"/>
</dbReference>
<accession>A0AAV7KM12</accession>
<evidence type="ECO:0000313" key="3">
    <source>
        <dbReference type="Proteomes" id="UP001066276"/>
    </source>
</evidence>
<organism evidence="2 3">
    <name type="scientific">Pleurodeles waltl</name>
    <name type="common">Iberian ribbed newt</name>
    <dbReference type="NCBI Taxonomy" id="8319"/>
    <lineage>
        <taxon>Eukaryota</taxon>
        <taxon>Metazoa</taxon>
        <taxon>Chordata</taxon>
        <taxon>Craniata</taxon>
        <taxon>Vertebrata</taxon>
        <taxon>Euteleostomi</taxon>
        <taxon>Amphibia</taxon>
        <taxon>Batrachia</taxon>
        <taxon>Caudata</taxon>
        <taxon>Salamandroidea</taxon>
        <taxon>Salamandridae</taxon>
        <taxon>Pleurodelinae</taxon>
        <taxon>Pleurodeles</taxon>
    </lineage>
</organism>
<feature type="region of interest" description="Disordered" evidence="1">
    <location>
        <begin position="1"/>
        <end position="31"/>
    </location>
</feature>